<gene>
    <name evidence="1" type="ORF">JI741_27545</name>
</gene>
<organism evidence="1 2">
    <name type="scientific">Chryseolinea lacunae</name>
    <dbReference type="NCBI Taxonomy" id="2801331"/>
    <lineage>
        <taxon>Bacteria</taxon>
        <taxon>Pseudomonadati</taxon>
        <taxon>Bacteroidota</taxon>
        <taxon>Cytophagia</taxon>
        <taxon>Cytophagales</taxon>
        <taxon>Fulvivirgaceae</taxon>
        <taxon>Chryseolinea</taxon>
    </lineage>
</organism>
<name>A0ABS1KZY0_9BACT</name>
<sequence>MENLISISLTDAQWAEAEAAMQTLKKLFDGQLVTLSVKQRKSFAKMGDGSLPFTEKAVDYARRNPEFLPPFVKVEEFEADFKAARMLNALYQSMSQLADQIDDSMLLAGSEAYAAARSYYASVKTAAKARTMGAKTVEADLAARFVRIAKPEDPAPEPTA</sequence>
<comment type="caution">
    <text evidence="1">The sequence shown here is derived from an EMBL/GenBank/DDBJ whole genome shotgun (WGS) entry which is preliminary data.</text>
</comment>
<evidence type="ECO:0000313" key="2">
    <source>
        <dbReference type="Proteomes" id="UP000613030"/>
    </source>
</evidence>
<reference evidence="1 2" key="1">
    <citation type="submission" date="2021-01" db="EMBL/GenBank/DDBJ databases">
        <title>Chryseolinea sp. Jin1 Genome sequencing and assembly.</title>
        <authorList>
            <person name="Kim I."/>
        </authorList>
    </citation>
    <scope>NUCLEOTIDE SEQUENCE [LARGE SCALE GENOMIC DNA]</scope>
    <source>
        <strain evidence="1 2">Jin1</strain>
    </source>
</reference>
<protein>
    <submittedName>
        <fullName evidence="1">Uncharacterized protein</fullName>
    </submittedName>
</protein>
<keyword evidence="2" id="KW-1185">Reference proteome</keyword>
<accession>A0ABS1KZY0</accession>
<evidence type="ECO:0000313" key="1">
    <source>
        <dbReference type="EMBL" id="MBL0745016.1"/>
    </source>
</evidence>
<dbReference type="RefSeq" id="WP_202015151.1">
    <property type="nucleotide sequence ID" value="NZ_JAERRB010000013.1"/>
</dbReference>
<dbReference type="EMBL" id="JAERRB010000013">
    <property type="protein sequence ID" value="MBL0745016.1"/>
    <property type="molecule type" value="Genomic_DNA"/>
</dbReference>
<dbReference type="Proteomes" id="UP000613030">
    <property type="component" value="Unassembled WGS sequence"/>
</dbReference>
<proteinExistence type="predicted"/>